<dbReference type="PANTHER" id="PTHR46361">
    <property type="entry name" value="ELECTRON CARRIER/ PROTEIN DISULFIDE OXIDOREDUCTASE"/>
    <property type="match status" value="1"/>
</dbReference>
<comment type="caution">
    <text evidence="3">The sequence shown here is derived from an EMBL/GenBank/DDBJ whole genome shotgun (WGS) entry which is preliminary data.</text>
</comment>
<name>A0A2V1GW31_9GAMM</name>
<dbReference type="Pfam" id="PF04784">
    <property type="entry name" value="DUF547"/>
    <property type="match status" value="1"/>
</dbReference>
<accession>A0A2V1GW31</accession>
<reference evidence="3 4" key="1">
    <citation type="submission" date="2018-04" db="EMBL/GenBank/DDBJ databases">
        <title>Thalassorhabdus spongiae gen. nov., sp. nov., isolated from a marine sponge in South-West Iceland.</title>
        <authorList>
            <person name="Knobloch S."/>
            <person name="Daussin A."/>
            <person name="Johannsson R."/>
            <person name="Marteinsson V.T."/>
        </authorList>
    </citation>
    <scope>NUCLEOTIDE SEQUENCE [LARGE SCALE GENOMIC DNA]</scope>
    <source>
        <strain evidence="3 4">Hp12</strain>
    </source>
</reference>
<dbReference type="AlphaFoldDB" id="A0A2V1GW31"/>
<feature type="signal peptide" evidence="1">
    <location>
        <begin position="1"/>
        <end position="25"/>
    </location>
</feature>
<evidence type="ECO:0000313" key="4">
    <source>
        <dbReference type="Proteomes" id="UP000244906"/>
    </source>
</evidence>
<sequence length="249" mass="28583">MKPFTRLLNRMILISSLLLPNLLQAAELDWQIYDQLLKQHITSGTKDGIKLNLVDYSAIAKDPKYQQALDQLQQYPLENLKTPAEKQAFYINAYNLLTLKMMVSNWPVDSIRDIGNFFSPVWKKTIGTLGGKSVTLDQIEHKILRPMGDPRVHMAIVCASISCPDLRPEAYTAIKLENQLDDQTKSFVANNLKGVKVNGLKVTPSKIFDWFEEDFKKTGVLQFIKQYRPLEKESRLVSNLKYNWKHNGN</sequence>
<dbReference type="Proteomes" id="UP000244906">
    <property type="component" value="Unassembled WGS sequence"/>
</dbReference>
<feature type="domain" description="DUF547" evidence="2">
    <location>
        <begin position="79"/>
        <end position="188"/>
    </location>
</feature>
<gene>
    <name evidence="3" type="ORF">DC094_20115</name>
</gene>
<evidence type="ECO:0000313" key="3">
    <source>
        <dbReference type="EMBL" id="PVZ64366.1"/>
    </source>
</evidence>
<keyword evidence="1" id="KW-0732">Signal</keyword>
<organism evidence="3 4">
    <name type="scientific">Pelagibaculum spongiae</name>
    <dbReference type="NCBI Taxonomy" id="2080658"/>
    <lineage>
        <taxon>Bacteria</taxon>
        <taxon>Pseudomonadati</taxon>
        <taxon>Pseudomonadota</taxon>
        <taxon>Gammaproteobacteria</taxon>
        <taxon>Oceanospirillales</taxon>
        <taxon>Pelagibaculum</taxon>
    </lineage>
</organism>
<dbReference type="RefSeq" id="WP_116688919.1">
    <property type="nucleotide sequence ID" value="NZ_CAWNYD010000013.1"/>
</dbReference>
<dbReference type="EMBL" id="QDDL01000013">
    <property type="protein sequence ID" value="PVZ64366.1"/>
    <property type="molecule type" value="Genomic_DNA"/>
</dbReference>
<evidence type="ECO:0000259" key="2">
    <source>
        <dbReference type="Pfam" id="PF04784"/>
    </source>
</evidence>
<feature type="chain" id="PRO_5015869058" evidence="1">
    <location>
        <begin position="26"/>
        <end position="249"/>
    </location>
</feature>
<dbReference type="OrthoDB" id="526867at2"/>
<proteinExistence type="predicted"/>
<evidence type="ECO:0000256" key="1">
    <source>
        <dbReference type="SAM" id="SignalP"/>
    </source>
</evidence>
<dbReference type="PANTHER" id="PTHR46361:SF3">
    <property type="entry name" value="ELECTRON CARRIER_ PROTEIN DISULFIDE OXIDOREDUCTASE"/>
    <property type="match status" value="1"/>
</dbReference>
<keyword evidence="4" id="KW-1185">Reference proteome</keyword>
<dbReference type="InterPro" id="IPR006869">
    <property type="entry name" value="DUF547"/>
</dbReference>
<protein>
    <submittedName>
        <fullName evidence="3">DUF547 domain-containing protein</fullName>
    </submittedName>
</protein>